<dbReference type="EMBL" id="CP029187">
    <property type="protein sequence ID" value="AWI26033.1"/>
    <property type="molecule type" value="Genomic_DNA"/>
</dbReference>
<dbReference type="OrthoDB" id="1048788at2"/>
<accession>A0A2S1SI00</accession>
<protein>
    <submittedName>
        <fullName evidence="2">DUF3810 domain-containing protein</fullName>
    </submittedName>
</protein>
<keyword evidence="1" id="KW-0812">Transmembrane</keyword>
<keyword evidence="1" id="KW-0472">Membrane</keyword>
<keyword evidence="3" id="KW-1185">Reference proteome</keyword>
<feature type="transmembrane region" description="Helical" evidence="1">
    <location>
        <begin position="46"/>
        <end position="72"/>
    </location>
</feature>
<evidence type="ECO:0000256" key="1">
    <source>
        <dbReference type="SAM" id="Phobius"/>
    </source>
</evidence>
<gene>
    <name evidence="2" type="ORF">HYN49_09070</name>
</gene>
<dbReference type="Proteomes" id="UP000244937">
    <property type="component" value="Chromosome"/>
</dbReference>
<dbReference type="InterPro" id="IPR024294">
    <property type="entry name" value="DUF3810"/>
</dbReference>
<dbReference type="Pfam" id="PF12725">
    <property type="entry name" value="DUF3810"/>
    <property type="match status" value="1"/>
</dbReference>
<name>A0A2S1SI00_9FLAO</name>
<organism evidence="2 3">
    <name type="scientific">Flavobacterium pallidum</name>
    <dbReference type="NCBI Taxonomy" id="2172098"/>
    <lineage>
        <taxon>Bacteria</taxon>
        <taxon>Pseudomonadati</taxon>
        <taxon>Bacteroidota</taxon>
        <taxon>Flavobacteriia</taxon>
        <taxon>Flavobacteriales</taxon>
        <taxon>Flavobacteriaceae</taxon>
        <taxon>Flavobacterium</taxon>
    </lineage>
</organism>
<sequence>MKKKHLLPALLFVQILIIKILGYFPDTVEYLYSNGLYQPISKAMRVLFGWIPFSIGDILYSVVFFFIFRWIFLKRKTWKIHWKANVLHITGFISVLYFVFHLLWAFNYYRIPLNETLGIRKDYTQTELREFTLKLIEKTNAIQFKITKDQNAKVVFPQSRETIYGKVLNGYSHLSKQYPQFDYIHSSIKGSIYSLPLTYMGFSGYLNPFTGEAQVNDKMPLYSFPVTVCHEMAHQLGYASESEANFIGFLSAKSNDDPYFQYAAYSFALRYCLNTFERKKEGSSKEFLPLINKGILENYRESREFWQQYETFIESGFKIFYDRFLKMNQQKDGMEGYSRFVELMVNYYKNKPL</sequence>
<proteinExistence type="predicted"/>
<reference evidence="2 3" key="1">
    <citation type="submission" date="2018-05" db="EMBL/GenBank/DDBJ databases">
        <title>Genome sequencing of Flavobacterium sp. HYN0049.</title>
        <authorList>
            <person name="Yi H."/>
            <person name="Baek C."/>
        </authorList>
    </citation>
    <scope>NUCLEOTIDE SEQUENCE [LARGE SCALE GENOMIC DNA]</scope>
    <source>
        <strain evidence="2 3">HYN0049</strain>
    </source>
</reference>
<evidence type="ECO:0000313" key="2">
    <source>
        <dbReference type="EMBL" id="AWI26033.1"/>
    </source>
</evidence>
<keyword evidence="1" id="KW-1133">Transmembrane helix</keyword>
<dbReference type="RefSeq" id="WP_108903812.1">
    <property type="nucleotide sequence ID" value="NZ_CP029187.1"/>
</dbReference>
<dbReference type="AlphaFoldDB" id="A0A2S1SI00"/>
<dbReference type="KEGG" id="fpal:HYN49_09070"/>
<evidence type="ECO:0000313" key="3">
    <source>
        <dbReference type="Proteomes" id="UP000244937"/>
    </source>
</evidence>
<feature type="transmembrane region" description="Helical" evidence="1">
    <location>
        <begin position="84"/>
        <end position="106"/>
    </location>
</feature>